<gene>
    <name evidence="3" type="ORF">RFI_24208</name>
</gene>
<dbReference type="PANTHER" id="PTHR31061:SF24">
    <property type="entry name" value="LD22376P"/>
    <property type="match status" value="1"/>
</dbReference>
<proteinExistence type="predicted"/>
<keyword evidence="1 3" id="KW-0812">Transmembrane</keyword>
<dbReference type="Proteomes" id="UP000023152">
    <property type="component" value="Unassembled WGS sequence"/>
</dbReference>
<feature type="transmembrane region" description="Helical" evidence="1">
    <location>
        <begin position="89"/>
        <end position="110"/>
    </location>
</feature>
<feature type="transmembrane region" description="Helical" evidence="1">
    <location>
        <begin position="186"/>
        <end position="205"/>
    </location>
</feature>
<organism evidence="3 4">
    <name type="scientific">Reticulomyxa filosa</name>
    <dbReference type="NCBI Taxonomy" id="46433"/>
    <lineage>
        <taxon>Eukaryota</taxon>
        <taxon>Sar</taxon>
        <taxon>Rhizaria</taxon>
        <taxon>Retaria</taxon>
        <taxon>Foraminifera</taxon>
        <taxon>Monothalamids</taxon>
        <taxon>Reticulomyxidae</taxon>
        <taxon>Reticulomyxa</taxon>
    </lineage>
</organism>
<dbReference type="AlphaFoldDB" id="X6MGZ5"/>
<dbReference type="EMBL" id="ASPP01020785">
    <property type="protein sequence ID" value="ETO13169.1"/>
    <property type="molecule type" value="Genomic_DNA"/>
</dbReference>
<dbReference type="OrthoDB" id="2149840at2759"/>
<keyword evidence="2" id="KW-0732">Signal</keyword>
<accession>X6MGZ5</accession>
<keyword evidence="1" id="KW-1133">Transmembrane helix</keyword>
<keyword evidence="4" id="KW-1185">Reference proteome</keyword>
<protein>
    <submittedName>
        <fullName evidence="3">Transmembrane protein</fullName>
    </submittedName>
</protein>
<sequence length="213" mass="24105">MAVLFHIPFICLFEHVECTGGAHRYVDEKILGFGHMYQYPTCQEYYATGSYDPEGILGSLTCAVLCFFGITMGRILRLYSTPKQRIGRWLLYSVIFGLTAGGLCENGGFIPVNKNLWSISFILCQASTGTIVFILFYLIIDVFKRWDGKPFHWLGMNSIIVYCGSEILGSSFPFAWKSGITTHAKLLSSNVIGCLMWTWVAYTLYSKKIFFNL</sequence>
<evidence type="ECO:0000313" key="3">
    <source>
        <dbReference type="EMBL" id="ETO13169.1"/>
    </source>
</evidence>
<feature type="signal peptide" evidence="2">
    <location>
        <begin position="1"/>
        <end position="18"/>
    </location>
</feature>
<evidence type="ECO:0000256" key="2">
    <source>
        <dbReference type="SAM" id="SignalP"/>
    </source>
</evidence>
<feature type="chain" id="PRO_5004975292" evidence="2">
    <location>
        <begin position="19"/>
        <end position="213"/>
    </location>
</feature>
<name>X6MGZ5_RETFI</name>
<reference evidence="3 4" key="1">
    <citation type="journal article" date="2013" name="Curr. Biol.">
        <title>The Genome of the Foraminiferan Reticulomyxa filosa.</title>
        <authorList>
            <person name="Glockner G."/>
            <person name="Hulsmann N."/>
            <person name="Schleicher M."/>
            <person name="Noegel A.A."/>
            <person name="Eichinger L."/>
            <person name="Gallinger C."/>
            <person name="Pawlowski J."/>
            <person name="Sierra R."/>
            <person name="Euteneuer U."/>
            <person name="Pillet L."/>
            <person name="Moustafa A."/>
            <person name="Platzer M."/>
            <person name="Groth M."/>
            <person name="Szafranski K."/>
            <person name="Schliwa M."/>
        </authorList>
    </citation>
    <scope>NUCLEOTIDE SEQUENCE [LARGE SCALE GENOMIC DNA]</scope>
</reference>
<feature type="transmembrane region" description="Helical" evidence="1">
    <location>
        <begin position="116"/>
        <end position="139"/>
    </location>
</feature>
<evidence type="ECO:0000313" key="4">
    <source>
        <dbReference type="Proteomes" id="UP000023152"/>
    </source>
</evidence>
<feature type="transmembrane region" description="Helical" evidence="1">
    <location>
        <begin position="56"/>
        <end position="77"/>
    </location>
</feature>
<keyword evidence="1" id="KW-0472">Membrane</keyword>
<comment type="caution">
    <text evidence="3">The sequence shown here is derived from an EMBL/GenBank/DDBJ whole genome shotgun (WGS) entry which is preliminary data.</text>
</comment>
<evidence type="ECO:0000256" key="1">
    <source>
        <dbReference type="SAM" id="Phobius"/>
    </source>
</evidence>
<dbReference type="PANTHER" id="PTHR31061">
    <property type="entry name" value="LD22376P"/>
    <property type="match status" value="1"/>
</dbReference>